<dbReference type="PANTHER" id="PTHR30330">
    <property type="entry name" value="AGSS FAMILY TRANSPORTER, SODIUM-ALANINE"/>
    <property type="match status" value="1"/>
</dbReference>
<gene>
    <name evidence="9" type="ORF">GCM10022262_16820</name>
</gene>
<name>A0ABP8EU95_9MICO</name>
<dbReference type="PRINTS" id="PR00175">
    <property type="entry name" value="NAALASMPORT"/>
</dbReference>
<feature type="transmembrane region" description="Helical" evidence="8">
    <location>
        <begin position="393"/>
        <end position="412"/>
    </location>
</feature>
<evidence type="ECO:0000256" key="4">
    <source>
        <dbReference type="ARBA" id="ARBA00022475"/>
    </source>
</evidence>
<evidence type="ECO:0000256" key="6">
    <source>
        <dbReference type="ARBA" id="ARBA00022989"/>
    </source>
</evidence>
<dbReference type="PROSITE" id="PS00873">
    <property type="entry name" value="NA_ALANINE_SYMP"/>
    <property type="match status" value="1"/>
</dbReference>
<feature type="transmembrane region" description="Helical" evidence="8">
    <location>
        <begin position="206"/>
        <end position="225"/>
    </location>
</feature>
<dbReference type="PANTHER" id="PTHR30330:SF1">
    <property type="entry name" value="AMINO-ACID CARRIER PROTEIN ALST"/>
    <property type="match status" value="1"/>
</dbReference>
<organism evidence="9 10">
    <name type="scientific">Georgenia daeguensis</name>
    <dbReference type="NCBI Taxonomy" id="908355"/>
    <lineage>
        <taxon>Bacteria</taxon>
        <taxon>Bacillati</taxon>
        <taxon>Actinomycetota</taxon>
        <taxon>Actinomycetes</taxon>
        <taxon>Micrococcales</taxon>
        <taxon>Bogoriellaceae</taxon>
        <taxon>Georgenia</taxon>
    </lineage>
</organism>
<comment type="subcellular location">
    <subcellularLocation>
        <location evidence="1 8">Cell membrane</location>
        <topology evidence="1 8">Multi-pass membrane protein</topology>
    </subcellularLocation>
</comment>
<keyword evidence="8" id="KW-0769">Symport</keyword>
<comment type="similarity">
    <text evidence="2 8">Belongs to the alanine or glycine:cation symporter (AGCS) (TC 2.A.25) family.</text>
</comment>
<evidence type="ECO:0000256" key="2">
    <source>
        <dbReference type="ARBA" id="ARBA00009261"/>
    </source>
</evidence>
<feature type="transmembrane region" description="Helical" evidence="8">
    <location>
        <begin position="418"/>
        <end position="438"/>
    </location>
</feature>
<dbReference type="InterPro" id="IPR001463">
    <property type="entry name" value="Na/Ala_symport"/>
</dbReference>
<feature type="transmembrane region" description="Helical" evidence="8">
    <location>
        <begin position="300"/>
        <end position="324"/>
    </location>
</feature>
<keyword evidence="10" id="KW-1185">Reference proteome</keyword>
<evidence type="ECO:0000313" key="9">
    <source>
        <dbReference type="EMBL" id="GAA4287323.1"/>
    </source>
</evidence>
<comment type="caution">
    <text evidence="9">The sequence shown here is derived from an EMBL/GenBank/DDBJ whole genome shotgun (WGS) entry which is preliminary data.</text>
</comment>
<proteinExistence type="inferred from homology"/>
<evidence type="ECO:0000256" key="7">
    <source>
        <dbReference type="ARBA" id="ARBA00023136"/>
    </source>
</evidence>
<dbReference type="Pfam" id="PF01235">
    <property type="entry name" value="Na_Ala_symp"/>
    <property type="match status" value="1"/>
</dbReference>
<feature type="transmembrane region" description="Helical" evidence="8">
    <location>
        <begin position="237"/>
        <end position="260"/>
    </location>
</feature>
<keyword evidence="6 8" id="KW-1133">Transmembrane helix</keyword>
<feature type="transmembrane region" description="Helical" evidence="8">
    <location>
        <begin position="348"/>
        <end position="372"/>
    </location>
</feature>
<evidence type="ECO:0000256" key="5">
    <source>
        <dbReference type="ARBA" id="ARBA00022692"/>
    </source>
</evidence>
<evidence type="ECO:0000256" key="3">
    <source>
        <dbReference type="ARBA" id="ARBA00022448"/>
    </source>
</evidence>
<keyword evidence="7 8" id="KW-0472">Membrane</keyword>
<dbReference type="RefSeq" id="WP_345039847.1">
    <property type="nucleotide sequence ID" value="NZ_BAABBA010000007.1"/>
</dbReference>
<feature type="transmembrane region" description="Helical" evidence="8">
    <location>
        <begin position="176"/>
        <end position="194"/>
    </location>
</feature>
<evidence type="ECO:0000313" key="10">
    <source>
        <dbReference type="Proteomes" id="UP001499841"/>
    </source>
</evidence>
<feature type="transmembrane region" description="Helical" evidence="8">
    <location>
        <begin position="61"/>
        <end position="86"/>
    </location>
</feature>
<evidence type="ECO:0000256" key="1">
    <source>
        <dbReference type="ARBA" id="ARBA00004651"/>
    </source>
</evidence>
<dbReference type="Proteomes" id="UP001499841">
    <property type="component" value="Unassembled WGS sequence"/>
</dbReference>
<protein>
    <submittedName>
        <fullName evidence="9">Alanine/glycine:cation symporter family protein</fullName>
    </submittedName>
</protein>
<reference evidence="10" key="1">
    <citation type="journal article" date="2019" name="Int. J. Syst. Evol. Microbiol.">
        <title>The Global Catalogue of Microorganisms (GCM) 10K type strain sequencing project: providing services to taxonomists for standard genome sequencing and annotation.</title>
        <authorList>
            <consortium name="The Broad Institute Genomics Platform"/>
            <consortium name="The Broad Institute Genome Sequencing Center for Infectious Disease"/>
            <person name="Wu L."/>
            <person name="Ma J."/>
        </authorList>
    </citation>
    <scope>NUCLEOTIDE SEQUENCE [LARGE SCALE GENOMIC DNA]</scope>
    <source>
        <strain evidence="10">JCM 17459</strain>
    </source>
</reference>
<dbReference type="EMBL" id="BAABBA010000007">
    <property type="protein sequence ID" value="GAA4287323.1"/>
    <property type="molecule type" value="Genomic_DNA"/>
</dbReference>
<keyword evidence="4 8" id="KW-1003">Cell membrane</keyword>
<dbReference type="Gene3D" id="1.20.1740.10">
    <property type="entry name" value="Amino acid/polyamine transporter I"/>
    <property type="match status" value="1"/>
</dbReference>
<keyword evidence="5 8" id="KW-0812">Transmembrane</keyword>
<sequence>MTELITVVNDAMYLYVLVGLLVAVGVWMTWRTRAVQVRLFGQMLGYVVRSRRGAHGGISSFQAFAIGMATRIGIGNITGVALALILGGPGAIFWMWMVSLVGMATSFAEATLAQLFKVRALDGTFRGGPAYYISRGLGSRRWGTVFAWLLVLSMVVAMPMVQANTIAVTVESSHGVGTWLSALVLVVITALVVFGGVKLVARVAEVMTPLMALAYVATAVAVVALNLEAVPQFFADIFAGAFGLRAGLAGVGGGVVAAILNGVRRGLFSNEAGMGTGPNAAATATVAHPVQQGLIQSLGVFVDTMFICTSTAFIILAGGASVYVPGATGVDAAGSLTTTAVTSQLGDWMAWPMTVMIFFFGFSSILGAFAYAEVNLQFLRAGAGAYRVLRGTVVATTGIGSLLALQTVWALMDTAMALITVVNLVALVRLTGWVVAALRDYERQVTAARQVAGARQVSAAPGGAGAWEPVFVAADLADAPGELPGDVWARPSGAMRR</sequence>
<evidence type="ECO:0000256" key="8">
    <source>
        <dbReference type="RuleBase" id="RU363064"/>
    </source>
</evidence>
<accession>A0ABP8EU95</accession>
<feature type="transmembrane region" description="Helical" evidence="8">
    <location>
        <begin position="145"/>
        <end position="170"/>
    </location>
</feature>
<keyword evidence="3 8" id="KW-0813">Transport</keyword>
<feature type="transmembrane region" description="Helical" evidence="8">
    <location>
        <begin position="12"/>
        <end position="30"/>
    </location>
</feature>
<dbReference type="NCBIfam" id="TIGR00835">
    <property type="entry name" value="agcS"/>
    <property type="match status" value="1"/>
</dbReference>